<name>A0A1G2CWQ9_9BACT</name>
<dbReference type="SUPFAM" id="SSF53756">
    <property type="entry name" value="UDP-Glycosyltransferase/glycogen phosphorylase"/>
    <property type="match status" value="1"/>
</dbReference>
<dbReference type="InterPro" id="IPR027417">
    <property type="entry name" value="P-loop_NTPase"/>
</dbReference>
<dbReference type="SUPFAM" id="SSF52540">
    <property type="entry name" value="P-loop containing nucleoside triphosphate hydrolases"/>
    <property type="match status" value="1"/>
</dbReference>
<dbReference type="Pfam" id="PF13238">
    <property type="entry name" value="AAA_18"/>
    <property type="match status" value="1"/>
</dbReference>
<dbReference type="Gene3D" id="3.40.50.2000">
    <property type="entry name" value="Glycogen Phosphorylase B"/>
    <property type="match status" value="2"/>
</dbReference>
<dbReference type="PANTHER" id="PTHR45947">
    <property type="entry name" value="SULFOQUINOVOSYL TRANSFERASE SQD2"/>
    <property type="match status" value="1"/>
</dbReference>
<dbReference type="CDD" id="cd03801">
    <property type="entry name" value="GT4_PimA-like"/>
    <property type="match status" value="1"/>
</dbReference>
<dbReference type="AlphaFoldDB" id="A0A1G2CWQ9"/>
<evidence type="ECO:0000256" key="1">
    <source>
        <dbReference type="SAM" id="Phobius"/>
    </source>
</evidence>
<dbReference type="EMBL" id="MHLI01000006">
    <property type="protein sequence ID" value="OGZ05815.1"/>
    <property type="molecule type" value="Genomic_DNA"/>
</dbReference>
<evidence type="ECO:0008006" key="4">
    <source>
        <dbReference type="Google" id="ProtNLM"/>
    </source>
</evidence>
<dbReference type="Gene3D" id="3.40.50.300">
    <property type="entry name" value="P-loop containing nucleotide triphosphate hydrolases"/>
    <property type="match status" value="1"/>
</dbReference>
<keyword evidence="1" id="KW-0472">Membrane</keyword>
<proteinExistence type="predicted"/>
<reference evidence="2 3" key="1">
    <citation type="journal article" date="2016" name="Nat. Commun.">
        <title>Thousands of microbial genomes shed light on interconnected biogeochemical processes in an aquifer system.</title>
        <authorList>
            <person name="Anantharaman K."/>
            <person name="Brown C.T."/>
            <person name="Hug L.A."/>
            <person name="Sharon I."/>
            <person name="Castelle C.J."/>
            <person name="Probst A.J."/>
            <person name="Thomas B.C."/>
            <person name="Singh A."/>
            <person name="Wilkins M.J."/>
            <person name="Karaoz U."/>
            <person name="Brodie E.L."/>
            <person name="Williams K.H."/>
            <person name="Hubbard S.S."/>
            <person name="Banfield J.F."/>
        </authorList>
    </citation>
    <scope>NUCLEOTIDE SEQUENCE [LARGE SCALE GENOMIC DNA]</scope>
</reference>
<dbReference type="GO" id="GO:0016758">
    <property type="term" value="F:hexosyltransferase activity"/>
    <property type="evidence" value="ECO:0007669"/>
    <property type="project" value="TreeGrafter"/>
</dbReference>
<dbReference type="InterPro" id="IPR050194">
    <property type="entry name" value="Glycosyltransferase_grp1"/>
</dbReference>
<organism evidence="2 3">
    <name type="scientific">Candidatus Lloydbacteria bacterium RIFCSPHIGHO2_01_FULL_49_22</name>
    <dbReference type="NCBI Taxonomy" id="1798658"/>
    <lineage>
        <taxon>Bacteria</taxon>
        <taxon>Candidatus Lloydiibacteriota</taxon>
    </lineage>
</organism>
<dbReference type="Pfam" id="PF13692">
    <property type="entry name" value="Glyco_trans_1_4"/>
    <property type="match status" value="1"/>
</dbReference>
<gene>
    <name evidence="2" type="ORF">A2845_03355</name>
</gene>
<keyword evidence="1" id="KW-1133">Transmembrane helix</keyword>
<evidence type="ECO:0000313" key="2">
    <source>
        <dbReference type="EMBL" id="OGZ05815.1"/>
    </source>
</evidence>
<accession>A0A1G2CWQ9</accession>
<dbReference type="Proteomes" id="UP000177122">
    <property type="component" value="Unassembled WGS sequence"/>
</dbReference>
<sequence>MIIELTGLPGSGKSTFAKKLVQEGEWQIVRTNGMADILWNNCCFALRHPIYFSRGFFAMIRFCGARQFWYTKFMNLFLVHNAKYMKASRMSHAIIDQGHHQNIISLFDEKASDVVLRTYLAKLPQPDALVLFAADEDVRASRLRARGYGARENVEGGLREAWEDARGVNFELLYAIRSELPVTTMVVTPENEEEQLGSLAHFRLWRFVMHLRMPTEKAHGLQIANTLQALSRAGQQVELWVTKRKNAISENVFTYYGLSERFPVRYLRVLPALRLTSILGAGAYWLEAAFFMIVLLMERIDTSMIYYTRNAEVAWLLGKKGATVFYEAHLWPSGKSVIFRFFLQGVKGIVANSEGTAEVFRKNGFSNTEVIRNGADLEKFSIDMTREDARKKIDLPLDGDIIMYVGSFARWKGVATLRGAWAKLRKQFPNAHLVMVGGTTKDLTHFPECRELAGDTQCIVRGHLPSSMIPTYLRAADILVLPNEPVSEESIRFTSPIKLFEYMASGRPIVASDLPSMREILNETNASLFISGDKDDLARSIADLLVNKGAGDEHAKNASALVREYSWEARARRLVAFVDSSR</sequence>
<dbReference type="PANTHER" id="PTHR45947:SF3">
    <property type="entry name" value="SULFOQUINOVOSYL TRANSFERASE SQD2"/>
    <property type="match status" value="1"/>
</dbReference>
<comment type="caution">
    <text evidence="2">The sequence shown here is derived from an EMBL/GenBank/DDBJ whole genome shotgun (WGS) entry which is preliminary data.</text>
</comment>
<protein>
    <recommendedName>
        <fullName evidence="4">Glycosyltransferase subfamily 4-like N-terminal domain-containing protein</fullName>
    </recommendedName>
</protein>
<keyword evidence="1" id="KW-0812">Transmembrane</keyword>
<feature type="transmembrane region" description="Helical" evidence="1">
    <location>
        <begin position="275"/>
        <end position="297"/>
    </location>
</feature>
<dbReference type="CDD" id="cd02019">
    <property type="entry name" value="NK"/>
    <property type="match status" value="1"/>
</dbReference>
<evidence type="ECO:0000313" key="3">
    <source>
        <dbReference type="Proteomes" id="UP000177122"/>
    </source>
</evidence>